<proteinExistence type="predicted"/>
<dbReference type="GO" id="GO:0004765">
    <property type="term" value="F:shikimate kinase activity"/>
    <property type="evidence" value="ECO:0007669"/>
    <property type="project" value="TreeGrafter"/>
</dbReference>
<dbReference type="GO" id="GO:0009073">
    <property type="term" value="P:aromatic amino acid family biosynthetic process"/>
    <property type="evidence" value="ECO:0007669"/>
    <property type="project" value="UniProtKB-KW"/>
</dbReference>
<dbReference type="GO" id="GO:0005829">
    <property type="term" value="C:cytosol"/>
    <property type="evidence" value="ECO:0007669"/>
    <property type="project" value="TreeGrafter"/>
</dbReference>
<evidence type="ECO:0000256" key="1">
    <source>
        <dbReference type="ARBA" id="ARBA00022605"/>
    </source>
</evidence>
<dbReference type="InterPro" id="IPR027417">
    <property type="entry name" value="P-loop_NTPase"/>
</dbReference>
<sequence>MKVILLGPMGAGKSTLGKILSRELDWPYFDNDHEITTSYGLNEKEVSQLPVEELHALETRYLRDVLERPESFISGAAASVIDDPENRELLQSAFSVYLRLPLDKIIERAGSSGVGRQVLQDSGTDILIERFNRRDPLYKSVAQLILELSDSPNHDAENIKRAILS</sequence>
<keyword evidence="1" id="KW-0028">Amino-acid biosynthesis</keyword>
<gene>
    <name evidence="3" type="ORF">UFOPK1458_00030</name>
</gene>
<organism evidence="3">
    <name type="scientific">freshwater metagenome</name>
    <dbReference type="NCBI Taxonomy" id="449393"/>
    <lineage>
        <taxon>unclassified sequences</taxon>
        <taxon>metagenomes</taxon>
        <taxon>ecological metagenomes</taxon>
    </lineage>
</organism>
<dbReference type="InterPro" id="IPR031322">
    <property type="entry name" value="Shikimate/glucono_kinase"/>
</dbReference>
<dbReference type="AlphaFoldDB" id="A0A6J6BD38"/>
<dbReference type="GO" id="GO:0008652">
    <property type="term" value="P:amino acid biosynthetic process"/>
    <property type="evidence" value="ECO:0007669"/>
    <property type="project" value="UniProtKB-KW"/>
</dbReference>
<evidence type="ECO:0000313" key="3">
    <source>
        <dbReference type="EMBL" id="CAB4536303.1"/>
    </source>
</evidence>
<dbReference type="PRINTS" id="PR01100">
    <property type="entry name" value="SHIKIMTKNASE"/>
</dbReference>
<keyword evidence="2" id="KW-0057">Aromatic amino acid biosynthesis</keyword>
<protein>
    <submittedName>
        <fullName evidence="3">Unannotated protein</fullName>
    </submittedName>
</protein>
<dbReference type="Gene3D" id="3.40.50.300">
    <property type="entry name" value="P-loop containing nucleotide triphosphate hydrolases"/>
    <property type="match status" value="1"/>
</dbReference>
<name>A0A6J6BD38_9ZZZZ</name>
<dbReference type="SUPFAM" id="SSF52540">
    <property type="entry name" value="P-loop containing nucleoside triphosphate hydrolases"/>
    <property type="match status" value="1"/>
</dbReference>
<dbReference type="Pfam" id="PF01202">
    <property type="entry name" value="SKI"/>
    <property type="match status" value="1"/>
</dbReference>
<reference evidence="3" key="1">
    <citation type="submission" date="2020-05" db="EMBL/GenBank/DDBJ databases">
        <authorList>
            <person name="Chiriac C."/>
            <person name="Salcher M."/>
            <person name="Ghai R."/>
            <person name="Kavagutti S V."/>
        </authorList>
    </citation>
    <scope>NUCLEOTIDE SEQUENCE</scope>
</reference>
<dbReference type="PANTHER" id="PTHR21087:SF16">
    <property type="entry name" value="SHIKIMATE KINASE 1, CHLOROPLASTIC"/>
    <property type="match status" value="1"/>
</dbReference>
<dbReference type="PANTHER" id="PTHR21087">
    <property type="entry name" value="SHIKIMATE KINASE"/>
    <property type="match status" value="1"/>
</dbReference>
<accession>A0A6J6BD38</accession>
<dbReference type="EMBL" id="CAEZSQ010000003">
    <property type="protein sequence ID" value="CAB4536303.1"/>
    <property type="molecule type" value="Genomic_DNA"/>
</dbReference>
<evidence type="ECO:0000256" key="2">
    <source>
        <dbReference type="ARBA" id="ARBA00023141"/>
    </source>
</evidence>